<dbReference type="PANTHER" id="PTHR37309">
    <property type="entry name" value="SLR0284 PROTEIN"/>
    <property type="match status" value="1"/>
</dbReference>
<evidence type="ECO:0000256" key="1">
    <source>
        <dbReference type="SAM" id="Phobius"/>
    </source>
</evidence>
<feature type="transmembrane region" description="Helical" evidence="1">
    <location>
        <begin position="62"/>
        <end position="82"/>
    </location>
</feature>
<evidence type="ECO:0008006" key="3">
    <source>
        <dbReference type="Google" id="ProtNLM"/>
    </source>
</evidence>
<keyword evidence="1" id="KW-1133">Transmembrane helix</keyword>
<dbReference type="Pfam" id="PF04020">
    <property type="entry name" value="Phage_holin_4_2"/>
    <property type="match status" value="1"/>
</dbReference>
<keyword evidence="1" id="KW-0472">Membrane</keyword>
<reference evidence="2" key="1">
    <citation type="submission" date="2016-09" db="EMBL/GenBank/DDBJ databases">
        <title>Draft genome of thermotolerant cyanobacterium Desertifilum sp. strain IPPAS B-1220.</title>
        <authorList>
            <person name="Sinetova M.A."/>
            <person name="Bolakhan K."/>
            <person name="Zayadan B.K."/>
            <person name="Mironov K.S."/>
            <person name="Ustinova V."/>
            <person name="Kupriyanova E.V."/>
            <person name="Sidorov R.A."/>
            <person name="Skrypnik A.N."/>
            <person name="Gogoleva N.E."/>
            <person name="Gogolev Y.V."/>
            <person name="Los D.A."/>
        </authorList>
    </citation>
    <scope>NUCLEOTIDE SEQUENCE [LARGE SCALE GENOMIC DNA]</scope>
    <source>
        <strain evidence="2">IPPAS B-1220</strain>
    </source>
</reference>
<accession>A0A1E5QGE8</accession>
<dbReference type="InterPro" id="IPR007165">
    <property type="entry name" value="Phage_holin_4_2"/>
</dbReference>
<feature type="transmembrane region" description="Helical" evidence="1">
    <location>
        <begin position="6"/>
        <end position="24"/>
    </location>
</feature>
<protein>
    <recommendedName>
        <fullName evidence="3">Phage holin family protein</fullName>
    </recommendedName>
</protein>
<dbReference type="EMBL" id="MJGC01000080">
    <property type="protein sequence ID" value="OEJ73729.1"/>
    <property type="molecule type" value="Genomic_DNA"/>
</dbReference>
<dbReference type="STRING" id="1781255.BH720_18355"/>
<organism evidence="2">
    <name type="scientific">Desertifilum tharense IPPAS B-1220</name>
    <dbReference type="NCBI Taxonomy" id="1781255"/>
    <lineage>
        <taxon>Bacteria</taxon>
        <taxon>Bacillati</taxon>
        <taxon>Cyanobacteriota</taxon>
        <taxon>Cyanophyceae</taxon>
        <taxon>Desertifilales</taxon>
        <taxon>Desertifilaceae</taxon>
        <taxon>Desertifilum</taxon>
    </lineage>
</organism>
<feature type="transmembrane region" description="Helical" evidence="1">
    <location>
        <begin position="36"/>
        <end position="56"/>
    </location>
</feature>
<comment type="caution">
    <text evidence="2">The sequence shown here is derived from an EMBL/GenBank/DDBJ whole genome shotgun (WGS) entry which is preliminary data.</text>
</comment>
<proteinExistence type="predicted"/>
<dbReference type="RefSeq" id="WP_069968675.1">
    <property type="nucleotide sequence ID" value="NZ_CM124774.1"/>
</dbReference>
<dbReference type="PANTHER" id="PTHR37309:SF1">
    <property type="entry name" value="SLR0284 PROTEIN"/>
    <property type="match status" value="1"/>
</dbReference>
<dbReference type="OrthoDB" id="516102at2"/>
<sequence>MNPIISLLIAWVVTTVSLIIISKLPLGIEIDTFKKALVSAAVFGILNGVLQLLFALPNLLTFGLFFGLFSFIINIIAFGLAAKLVVGFRLNWGIWSAVIGAIALSVINSLIFQLIARL</sequence>
<feature type="transmembrane region" description="Helical" evidence="1">
    <location>
        <begin position="94"/>
        <end position="116"/>
    </location>
</feature>
<keyword evidence="1" id="KW-0812">Transmembrane</keyword>
<gene>
    <name evidence="2" type="ORF">BH720_18355</name>
</gene>
<evidence type="ECO:0000313" key="2">
    <source>
        <dbReference type="EMBL" id="OEJ73729.1"/>
    </source>
</evidence>
<name>A0A1E5QGE8_9CYAN</name>
<dbReference type="AlphaFoldDB" id="A0A1E5QGE8"/>